<gene>
    <name evidence="1" type="ORF">CVT26_001501</name>
</gene>
<dbReference type="STRING" id="231916.A0A409YXP4"/>
<evidence type="ECO:0008006" key="3">
    <source>
        <dbReference type="Google" id="ProtNLM"/>
    </source>
</evidence>
<dbReference type="OrthoDB" id="3230070at2759"/>
<proteinExistence type="predicted"/>
<evidence type="ECO:0000313" key="1">
    <source>
        <dbReference type="EMBL" id="PPR07733.1"/>
    </source>
</evidence>
<reference evidence="1 2" key="1">
    <citation type="journal article" date="2018" name="Evol. Lett.">
        <title>Horizontal gene cluster transfer increased hallucinogenic mushroom diversity.</title>
        <authorList>
            <person name="Reynolds H.T."/>
            <person name="Vijayakumar V."/>
            <person name="Gluck-Thaler E."/>
            <person name="Korotkin H.B."/>
            <person name="Matheny P.B."/>
            <person name="Slot J.C."/>
        </authorList>
    </citation>
    <scope>NUCLEOTIDE SEQUENCE [LARGE SCALE GENOMIC DNA]</scope>
    <source>
        <strain evidence="1 2">SRW20</strain>
    </source>
</reference>
<sequence length="479" mass="52527">MADRAAARFVTLTKMHPLRALVTEEYHGEAPLHRISLARLTPRQREKVKGPLVDNTTVCPLISEPIAPVPPQAQPGLRLVDRFADQIGISNVDDVPVIAIRRAELRDYLDEWFLNPNAAIVAIGISNVDDVPVIAIRRAELRDYLDEWFLNPNAAIVAVDASKPVVAPGQPGRAATAAAVIKRGHARIRVHESRWVVGNVSVPDAELSAVSTGILQALLLEDVNEIDVLTDSSTAIDRILDCSAHSGQQYSIAACDALEPWLEASPDHIIRIYYTPSDRRWGYLPIHAEAHELARGLQVPGNVVGQMTIDQFKKAADAAATQAWTNQFESPSYRGRNFLVLDSLDAGPLAPTTMTIDQFRKAADAAATQAWTNQFESPSYRGRNFLVLDSLDAGPLAPTTVKGGPWLQAAKSAVDSEGNSLYSNALFARMCRAILDHAPIGSFYERFNFTSEQHSCDCGSPLETRQHILEFCPFYDGPR</sequence>
<dbReference type="AlphaFoldDB" id="A0A409YXP4"/>
<dbReference type="InParanoid" id="A0A409YXP4"/>
<dbReference type="EMBL" id="NHYE01000019">
    <property type="protein sequence ID" value="PPR07733.1"/>
    <property type="molecule type" value="Genomic_DNA"/>
</dbReference>
<dbReference type="Proteomes" id="UP000284706">
    <property type="component" value="Unassembled WGS sequence"/>
</dbReference>
<name>A0A409YXP4_9AGAR</name>
<accession>A0A409YXP4</accession>
<comment type="caution">
    <text evidence="1">The sequence shown here is derived from an EMBL/GenBank/DDBJ whole genome shotgun (WGS) entry which is preliminary data.</text>
</comment>
<evidence type="ECO:0000313" key="2">
    <source>
        <dbReference type="Proteomes" id="UP000284706"/>
    </source>
</evidence>
<protein>
    <recommendedName>
        <fullName evidence="3">RNase H type-1 domain-containing protein</fullName>
    </recommendedName>
</protein>
<feature type="non-terminal residue" evidence="1">
    <location>
        <position position="479"/>
    </location>
</feature>
<keyword evidence="2" id="KW-1185">Reference proteome</keyword>
<organism evidence="1 2">
    <name type="scientific">Gymnopilus dilepis</name>
    <dbReference type="NCBI Taxonomy" id="231916"/>
    <lineage>
        <taxon>Eukaryota</taxon>
        <taxon>Fungi</taxon>
        <taxon>Dikarya</taxon>
        <taxon>Basidiomycota</taxon>
        <taxon>Agaricomycotina</taxon>
        <taxon>Agaricomycetes</taxon>
        <taxon>Agaricomycetidae</taxon>
        <taxon>Agaricales</taxon>
        <taxon>Agaricineae</taxon>
        <taxon>Hymenogastraceae</taxon>
        <taxon>Gymnopilus</taxon>
    </lineage>
</organism>